<dbReference type="PANTHER" id="PTHR23542:SF1">
    <property type="entry name" value="MAJOR FACILITATOR SUPERFAMILY (MFS) PROFILE DOMAIN-CONTAINING PROTEIN"/>
    <property type="match status" value="1"/>
</dbReference>
<dbReference type="PROSITE" id="PS50850">
    <property type="entry name" value="MFS"/>
    <property type="match status" value="1"/>
</dbReference>
<evidence type="ECO:0000313" key="8">
    <source>
        <dbReference type="Proteomes" id="UP000186132"/>
    </source>
</evidence>
<feature type="transmembrane region" description="Helical" evidence="5">
    <location>
        <begin position="341"/>
        <end position="364"/>
    </location>
</feature>
<evidence type="ECO:0000256" key="2">
    <source>
        <dbReference type="ARBA" id="ARBA00022692"/>
    </source>
</evidence>
<feature type="transmembrane region" description="Helical" evidence="5">
    <location>
        <begin position="257"/>
        <end position="275"/>
    </location>
</feature>
<feature type="domain" description="Major facilitator superfamily (MFS) profile" evidence="6">
    <location>
        <begin position="168"/>
        <end position="410"/>
    </location>
</feature>
<dbReference type="PANTHER" id="PTHR23542">
    <property type="match status" value="1"/>
</dbReference>
<dbReference type="SUPFAM" id="SSF103473">
    <property type="entry name" value="MFS general substrate transporter"/>
    <property type="match status" value="1"/>
</dbReference>
<keyword evidence="3 5" id="KW-1133">Transmembrane helix</keyword>
<dbReference type="EMBL" id="FQVU01000003">
    <property type="protein sequence ID" value="SHG81963.1"/>
    <property type="molecule type" value="Genomic_DNA"/>
</dbReference>
<feature type="transmembrane region" description="Helical" evidence="5">
    <location>
        <begin position="306"/>
        <end position="329"/>
    </location>
</feature>
<feature type="transmembrane region" description="Helical" evidence="5">
    <location>
        <begin position="219"/>
        <end position="237"/>
    </location>
</feature>
<dbReference type="OrthoDB" id="4229605at2"/>
<dbReference type="AlphaFoldDB" id="A0A1M5MYX9"/>
<name>A0A1M5MYX9_9ACTN</name>
<gene>
    <name evidence="7" type="ORF">SAMN05443575_2857</name>
</gene>
<dbReference type="GO" id="GO:0005886">
    <property type="term" value="C:plasma membrane"/>
    <property type="evidence" value="ECO:0007669"/>
    <property type="project" value="UniProtKB-SubCell"/>
</dbReference>
<dbReference type="Proteomes" id="UP000186132">
    <property type="component" value="Unassembled WGS sequence"/>
</dbReference>
<keyword evidence="4 5" id="KW-0472">Membrane</keyword>
<dbReference type="Gene3D" id="1.20.1250.20">
    <property type="entry name" value="MFS general substrate transporter like domains"/>
    <property type="match status" value="2"/>
</dbReference>
<dbReference type="InterPro" id="IPR020846">
    <property type="entry name" value="MFS_dom"/>
</dbReference>
<evidence type="ECO:0000256" key="5">
    <source>
        <dbReference type="SAM" id="Phobius"/>
    </source>
</evidence>
<proteinExistence type="predicted"/>
<keyword evidence="2 5" id="KW-0812">Transmembrane</keyword>
<dbReference type="GO" id="GO:0022857">
    <property type="term" value="F:transmembrane transporter activity"/>
    <property type="evidence" value="ECO:0007669"/>
    <property type="project" value="InterPro"/>
</dbReference>
<evidence type="ECO:0000313" key="7">
    <source>
        <dbReference type="EMBL" id="SHG81963.1"/>
    </source>
</evidence>
<dbReference type="InterPro" id="IPR036259">
    <property type="entry name" value="MFS_trans_sf"/>
</dbReference>
<comment type="subcellular location">
    <subcellularLocation>
        <location evidence="1">Cell membrane</location>
        <topology evidence="1">Multi-pass membrane protein</topology>
    </subcellularLocation>
</comment>
<feature type="transmembrane region" description="Helical" evidence="5">
    <location>
        <begin position="282"/>
        <end position="300"/>
    </location>
</feature>
<dbReference type="InterPro" id="IPR011701">
    <property type="entry name" value="MFS"/>
</dbReference>
<evidence type="ECO:0000256" key="1">
    <source>
        <dbReference type="ARBA" id="ARBA00004651"/>
    </source>
</evidence>
<evidence type="ECO:0000259" key="6">
    <source>
        <dbReference type="PROSITE" id="PS50850"/>
    </source>
</evidence>
<dbReference type="Pfam" id="PF07690">
    <property type="entry name" value="MFS_1"/>
    <property type="match status" value="1"/>
</dbReference>
<feature type="transmembrane region" description="Helical" evidence="5">
    <location>
        <begin position="370"/>
        <end position="390"/>
    </location>
</feature>
<organism evidence="7 8">
    <name type="scientific">Jatrophihabitans endophyticus</name>
    <dbReference type="NCBI Taxonomy" id="1206085"/>
    <lineage>
        <taxon>Bacteria</taxon>
        <taxon>Bacillati</taxon>
        <taxon>Actinomycetota</taxon>
        <taxon>Actinomycetes</taxon>
        <taxon>Jatrophihabitantales</taxon>
        <taxon>Jatrophihabitantaceae</taxon>
        <taxon>Jatrophihabitans</taxon>
    </lineage>
</organism>
<dbReference type="STRING" id="1206085.SAMN05443575_2857"/>
<keyword evidence="8" id="KW-1185">Reference proteome</keyword>
<feature type="transmembrane region" description="Helical" evidence="5">
    <location>
        <begin position="142"/>
        <end position="161"/>
    </location>
</feature>
<feature type="transmembrane region" description="Helical" evidence="5">
    <location>
        <begin position="46"/>
        <end position="65"/>
    </location>
</feature>
<reference evidence="7 8" key="1">
    <citation type="submission" date="2016-11" db="EMBL/GenBank/DDBJ databases">
        <authorList>
            <person name="Jaros S."/>
            <person name="Januszkiewicz K."/>
            <person name="Wedrychowicz H."/>
        </authorList>
    </citation>
    <scope>NUCLEOTIDE SEQUENCE [LARGE SCALE GENOMIC DNA]</scope>
    <source>
        <strain evidence="7 8">DSM 45627</strain>
    </source>
</reference>
<accession>A0A1M5MYX9</accession>
<feature type="transmembrane region" description="Helical" evidence="5">
    <location>
        <begin position="17"/>
        <end position="40"/>
    </location>
</feature>
<feature type="transmembrane region" description="Helical" evidence="5">
    <location>
        <begin position="77"/>
        <end position="95"/>
    </location>
</feature>
<evidence type="ECO:0000256" key="4">
    <source>
        <dbReference type="ARBA" id="ARBA00023136"/>
    </source>
</evidence>
<dbReference type="RefSeq" id="WP_073390921.1">
    <property type="nucleotide sequence ID" value="NZ_FQVU01000003.1"/>
</dbReference>
<sequence>MIESYRAVLRHGDVRRVLLLGTIVRVPLWAANVILTLHVVTTLDRSYAAAGLLAAVATVALSVSAPWRGRRLDRDGLRAAVAPSLVVLAGCWSVAPFVGYWPLLVLAAVAGLFEVPSFSIVRQVLLRAVPEGQRTTALSIDSVAVEVSFMIGPALGVVLATYLPTSWALFACQFASVAGGVAIWLADPPLRGTPAPAAPADPAPAAPTGHRPPAVRDWLDLRVGALLVMSAAATMVLTGTDVGVVAALRDMDHQTWIGWELAVWGAGSAVGGLVYGALRRTIPVAALLALLAATALPVALGGEPLLLAALLFVTGFWCAPTVTASVDELTRFVPERVRGEALGWHGSALTLGSGVGAPLAGIAIDHVGWRGGFVLPALLGLLAAAFGWAASRRGVERTATTTARRPLVET</sequence>
<protein>
    <submittedName>
        <fullName evidence="7">Predicted arabinose efflux permease, MFS family</fullName>
    </submittedName>
</protein>
<evidence type="ECO:0000256" key="3">
    <source>
        <dbReference type="ARBA" id="ARBA00022989"/>
    </source>
</evidence>